<dbReference type="Pfam" id="PF00724">
    <property type="entry name" value="Oxidored_FMN"/>
    <property type="match status" value="1"/>
</dbReference>
<keyword evidence="9" id="KW-1185">Reference proteome</keyword>
<dbReference type="PANTHER" id="PTHR43303:SF4">
    <property type="entry name" value="NADPH DEHYDROGENASE C23G7.10C-RELATED"/>
    <property type="match status" value="1"/>
</dbReference>
<dbReference type="KEGG" id="mee:DA075_30485"/>
<evidence type="ECO:0000313" key="8">
    <source>
        <dbReference type="EMBL" id="AWB25261.1"/>
    </source>
</evidence>
<protein>
    <submittedName>
        <fullName evidence="8">NADH:flavin oxidoreductase/NADH oxidase</fullName>
    </submittedName>
</protein>
<keyword evidence="2" id="KW-0285">Flavoprotein</keyword>
<sequence>MRKASLPRSRHSWSRSTPLSDEPARQPAQQPAQRGANEPDRPLLFSPLRLRDLVLPNRVVISPMCQHAAEDGRATDWHLVHLGKFALGGAGLILTEGTAVSPHGRIGLKDLGLWSDAQVAPLARVVDFVHGQGGLIGVQLAHAGRKAGSHALWEGGHAFSQAELDAHGMRRLGPSPVAAGPGWTVPDALDEAGIAAVIEDFAAATRRAVAAGFDVVELHFGHGYLATSFLSPLANRRRDAFGGPRENRMRLPLAIAARVRAEWPAARPLFCRISAVDGAADSWDLDDSVALARALTSAGVDVVDVSSGGLSEETRRITVPRGLGFQVGYAGRIRQEAGVVTQAVGMIVDGPQAEDILRSGAADLVAVGRAALADPYWPRRAAEDLGLPPNYAGWPVRHGAWLAKRDEAMGPLLRDRRRALRAPSPSTTL</sequence>
<feature type="compositionally biased region" description="Low complexity" evidence="6">
    <location>
        <begin position="25"/>
        <end position="34"/>
    </location>
</feature>
<keyword evidence="4" id="KW-0521">NADP</keyword>
<evidence type="ECO:0000256" key="2">
    <source>
        <dbReference type="ARBA" id="ARBA00022630"/>
    </source>
</evidence>
<feature type="compositionally biased region" description="Basic residues" evidence="6">
    <location>
        <begin position="1"/>
        <end position="13"/>
    </location>
</feature>
<accession>A0A2R4WUP4</accession>
<dbReference type="SUPFAM" id="SSF51395">
    <property type="entry name" value="FMN-linked oxidoreductases"/>
    <property type="match status" value="1"/>
</dbReference>
<dbReference type="PANTHER" id="PTHR43303">
    <property type="entry name" value="NADPH DEHYDROGENASE C23G7.10C-RELATED"/>
    <property type="match status" value="1"/>
</dbReference>
<dbReference type="EMBL" id="CP028844">
    <property type="protein sequence ID" value="AWB25261.1"/>
    <property type="molecule type" value="Genomic_DNA"/>
</dbReference>
<dbReference type="AlphaFoldDB" id="A0A2R4WUP4"/>
<evidence type="ECO:0000313" key="9">
    <source>
        <dbReference type="Proteomes" id="UP000244755"/>
    </source>
</evidence>
<dbReference type="GO" id="GO:0010181">
    <property type="term" value="F:FMN binding"/>
    <property type="evidence" value="ECO:0007669"/>
    <property type="project" value="InterPro"/>
</dbReference>
<keyword evidence="5" id="KW-0560">Oxidoreductase</keyword>
<organism evidence="8 9">
    <name type="scientific">Methylobacterium currus</name>
    <dbReference type="NCBI Taxonomy" id="2051553"/>
    <lineage>
        <taxon>Bacteria</taxon>
        <taxon>Pseudomonadati</taxon>
        <taxon>Pseudomonadota</taxon>
        <taxon>Alphaproteobacteria</taxon>
        <taxon>Hyphomicrobiales</taxon>
        <taxon>Methylobacteriaceae</taxon>
        <taxon>Methylobacterium</taxon>
    </lineage>
</organism>
<dbReference type="InterPro" id="IPR001155">
    <property type="entry name" value="OxRdtase_FMN_N"/>
</dbReference>
<gene>
    <name evidence="8" type="ORF">DA075_30485</name>
</gene>
<keyword evidence="3" id="KW-0288">FMN</keyword>
<comment type="cofactor">
    <cofactor evidence="1">
        <name>FMN</name>
        <dbReference type="ChEBI" id="CHEBI:58210"/>
    </cofactor>
</comment>
<name>A0A2R4WUP4_9HYPH</name>
<dbReference type="GO" id="GO:0050661">
    <property type="term" value="F:NADP binding"/>
    <property type="evidence" value="ECO:0007669"/>
    <property type="project" value="InterPro"/>
</dbReference>
<evidence type="ECO:0000256" key="3">
    <source>
        <dbReference type="ARBA" id="ARBA00022643"/>
    </source>
</evidence>
<evidence type="ECO:0000259" key="7">
    <source>
        <dbReference type="Pfam" id="PF00724"/>
    </source>
</evidence>
<dbReference type="OrthoDB" id="9804454at2"/>
<dbReference type="InterPro" id="IPR013785">
    <property type="entry name" value="Aldolase_TIM"/>
</dbReference>
<dbReference type="CDD" id="cd02932">
    <property type="entry name" value="OYE_YqiM_FMN"/>
    <property type="match status" value="1"/>
</dbReference>
<feature type="region of interest" description="Disordered" evidence="6">
    <location>
        <begin position="1"/>
        <end position="41"/>
    </location>
</feature>
<feature type="domain" description="NADH:flavin oxidoreductase/NADH oxidase N-terminal" evidence="7">
    <location>
        <begin position="44"/>
        <end position="385"/>
    </location>
</feature>
<evidence type="ECO:0000256" key="5">
    <source>
        <dbReference type="ARBA" id="ARBA00023002"/>
    </source>
</evidence>
<evidence type="ECO:0000256" key="1">
    <source>
        <dbReference type="ARBA" id="ARBA00001917"/>
    </source>
</evidence>
<evidence type="ECO:0000256" key="4">
    <source>
        <dbReference type="ARBA" id="ARBA00022857"/>
    </source>
</evidence>
<dbReference type="GO" id="GO:0003959">
    <property type="term" value="F:NADPH dehydrogenase activity"/>
    <property type="evidence" value="ECO:0007669"/>
    <property type="project" value="InterPro"/>
</dbReference>
<proteinExistence type="predicted"/>
<dbReference type="Gene3D" id="3.20.20.70">
    <property type="entry name" value="Aldolase class I"/>
    <property type="match status" value="1"/>
</dbReference>
<dbReference type="Proteomes" id="UP000244755">
    <property type="component" value="Chromosome 2"/>
</dbReference>
<dbReference type="InterPro" id="IPR044152">
    <property type="entry name" value="YqjM-like"/>
</dbReference>
<evidence type="ECO:0000256" key="6">
    <source>
        <dbReference type="SAM" id="MobiDB-lite"/>
    </source>
</evidence>
<reference evidence="8 9" key="1">
    <citation type="submission" date="2018-04" db="EMBL/GenBank/DDBJ databases">
        <title>Methylobacterium sp. PR1016A genome.</title>
        <authorList>
            <person name="Park W."/>
        </authorList>
    </citation>
    <scope>NUCLEOTIDE SEQUENCE [LARGE SCALE GENOMIC DNA]</scope>
    <source>
        <strain evidence="8 9">PR1016A</strain>
    </source>
</reference>